<dbReference type="AlphaFoldDB" id="A0AAE0NAU0"/>
<name>A0AAE0NAU0_9PEZI</name>
<protein>
    <submittedName>
        <fullName evidence="2">Uncharacterized protein</fullName>
    </submittedName>
</protein>
<reference evidence="2" key="1">
    <citation type="journal article" date="2023" name="Mol. Phylogenet. Evol.">
        <title>Genome-scale phylogeny and comparative genomics of the fungal order Sordariales.</title>
        <authorList>
            <person name="Hensen N."/>
            <person name="Bonometti L."/>
            <person name="Westerberg I."/>
            <person name="Brannstrom I.O."/>
            <person name="Guillou S."/>
            <person name="Cros-Aarteil S."/>
            <person name="Calhoun S."/>
            <person name="Haridas S."/>
            <person name="Kuo A."/>
            <person name="Mondo S."/>
            <person name="Pangilinan J."/>
            <person name="Riley R."/>
            <person name="LaButti K."/>
            <person name="Andreopoulos B."/>
            <person name="Lipzen A."/>
            <person name="Chen C."/>
            <person name="Yan M."/>
            <person name="Daum C."/>
            <person name="Ng V."/>
            <person name="Clum A."/>
            <person name="Steindorff A."/>
            <person name="Ohm R.A."/>
            <person name="Martin F."/>
            <person name="Silar P."/>
            <person name="Natvig D.O."/>
            <person name="Lalanne C."/>
            <person name="Gautier V."/>
            <person name="Ament-Velasquez S.L."/>
            <person name="Kruys A."/>
            <person name="Hutchinson M.I."/>
            <person name="Powell A.J."/>
            <person name="Barry K."/>
            <person name="Miller A.N."/>
            <person name="Grigoriev I.V."/>
            <person name="Debuchy R."/>
            <person name="Gladieux P."/>
            <person name="Hiltunen Thoren M."/>
            <person name="Johannesson H."/>
        </authorList>
    </citation>
    <scope>NUCLEOTIDE SEQUENCE</scope>
    <source>
        <strain evidence="2">CBS 958.72</strain>
    </source>
</reference>
<reference evidence="2" key="2">
    <citation type="submission" date="2023-06" db="EMBL/GenBank/DDBJ databases">
        <authorList>
            <consortium name="Lawrence Berkeley National Laboratory"/>
            <person name="Haridas S."/>
            <person name="Hensen N."/>
            <person name="Bonometti L."/>
            <person name="Westerberg I."/>
            <person name="Brannstrom I.O."/>
            <person name="Guillou S."/>
            <person name="Cros-Aarteil S."/>
            <person name="Calhoun S."/>
            <person name="Kuo A."/>
            <person name="Mondo S."/>
            <person name="Pangilinan J."/>
            <person name="Riley R."/>
            <person name="Labutti K."/>
            <person name="Andreopoulos B."/>
            <person name="Lipzen A."/>
            <person name="Chen C."/>
            <person name="Yanf M."/>
            <person name="Daum C."/>
            <person name="Ng V."/>
            <person name="Clum A."/>
            <person name="Steindorff A."/>
            <person name="Ohm R."/>
            <person name="Martin F."/>
            <person name="Silar P."/>
            <person name="Natvig D."/>
            <person name="Lalanne C."/>
            <person name="Gautier V."/>
            <person name="Ament-Velasquez S.L."/>
            <person name="Kruys A."/>
            <person name="Hutchinson M.I."/>
            <person name="Powell A.J."/>
            <person name="Barry K."/>
            <person name="Miller A.N."/>
            <person name="Grigoriev I.V."/>
            <person name="Debuchy R."/>
            <person name="Gladieux P."/>
            <person name="Thoren M.H."/>
            <person name="Johannesson H."/>
        </authorList>
    </citation>
    <scope>NUCLEOTIDE SEQUENCE</scope>
    <source>
        <strain evidence="2">CBS 958.72</strain>
    </source>
</reference>
<gene>
    <name evidence="2" type="ORF">B0T24DRAFT_665399</name>
</gene>
<comment type="caution">
    <text evidence="2">The sequence shown here is derived from an EMBL/GenBank/DDBJ whole genome shotgun (WGS) entry which is preliminary data.</text>
</comment>
<feature type="region of interest" description="Disordered" evidence="1">
    <location>
        <begin position="206"/>
        <end position="241"/>
    </location>
</feature>
<proteinExistence type="predicted"/>
<feature type="compositionally biased region" description="Low complexity" evidence="1">
    <location>
        <begin position="218"/>
        <end position="228"/>
    </location>
</feature>
<evidence type="ECO:0000313" key="3">
    <source>
        <dbReference type="Proteomes" id="UP001287356"/>
    </source>
</evidence>
<dbReference type="Proteomes" id="UP001287356">
    <property type="component" value="Unassembled WGS sequence"/>
</dbReference>
<organism evidence="2 3">
    <name type="scientific">Lasiosphaeria ovina</name>
    <dbReference type="NCBI Taxonomy" id="92902"/>
    <lineage>
        <taxon>Eukaryota</taxon>
        <taxon>Fungi</taxon>
        <taxon>Dikarya</taxon>
        <taxon>Ascomycota</taxon>
        <taxon>Pezizomycotina</taxon>
        <taxon>Sordariomycetes</taxon>
        <taxon>Sordariomycetidae</taxon>
        <taxon>Sordariales</taxon>
        <taxon>Lasiosphaeriaceae</taxon>
        <taxon>Lasiosphaeria</taxon>
    </lineage>
</organism>
<evidence type="ECO:0000313" key="2">
    <source>
        <dbReference type="EMBL" id="KAK3376453.1"/>
    </source>
</evidence>
<dbReference type="EMBL" id="JAULSN010000003">
    <property type="protein sequence ID" value="KAK3376453.1"/>
    <property type="molecule type" value="Genomic_DNA"/>
</dbReference>
<keyword evidence="3" id="KW-1185">Reference proteome</keyword>
<accession>A0AAE0NAU0</accession>
<evidence type="ECO:0000256" key="1">
    <source>
        <dbReference type="SAM" id="MobiDB-lite"/>
    </source>
</evidence>
<sequence length="241" mass="26869">MTGTARNLIFSGPPTACHAMQSSWNPDFFVVTRDGPMWLRSWIIEQGNVFSKKMRTDGHNSTDFKWKPDEPLPSSPANEEVSQMLDLLVRTKSGSHPANFDPDRIDLIFPHFLIHCNAIATEYAGSCCRCCEELACDAVRFVVKDVSVAERLLAKEILRALAFRKSRALMTLGLMEADRKDSAISVNPDLRMDSRELVRELNSARRAASFEMPPSQPAPAQKQQASASRTGSRLGTQAKKE</sequence>